<accession>A0A4S4LRI4</accession>
<evidence type="ECO:0000313" key="2">
    <source>
        <dbReference type="Proteomes" id="UP000310158"/>
    </source>
</evidence>
<dbReference type="OrthoDB" id="278212at2759"/>
<dbReference type="PANTHER" id="PTHR10826">
    <property type="entry name" value="COMPLEMENT COMPONENT 1"/>
    <property type="match status" value="1"/>
</dbReference>
<keyword evidence="2" id="KW-1185">Reference proteome</keyword>
<gene>
    <name evidence="1" type="ORF">EW146_g6060</name>
</gene>
<dbReference type="InterPro" id="IPR036561">
    <property type="entry name" value="MAM33_sf"/>
</dbReference>
<name>A0A4S4LRI4_9AGAM</name>
<dbReference type="PANTHER" id="PTHR10826:SF1">
    <property type="entry name" value="COMPLEMENT COMPONENT 1 Q SUBCOMPONENT-BINDING PROTEIN, MITOCHONDRIAL"/>
    <property type="match status" value="1"/>
</dbReference>
<proteinExistence type="predicted"/>
<dbReference type="GO" id="GO:0005759">
    <property type="term" value="C:mitochondrial matrix"/>
    <property type="evidence" value="ECO:0007669"/>
    <property type="project" value="InterPro"/>
</dbReference>
<comment type="caution">
    <text evidence="1">The sequence shown here is derived from an EMBL/GenBank/DDBJ whole genome shotgun (WGS) entry which is preliminary data.</text>
</comment>
<protein>
    <recommendedName>
        <fullName evidence="3">Mitochondrial glyco protein</fullName>
    </recommendedName>
</protein>
<dbReference type="EMBL" id="SGPL01000290">
    <property type="protein sequence ID" value="THH14248.1"/>
    <property type="molecule type" value="Genomic_DNA"/>
</dbReference>
<dbReference type="Proteomes" id="UP000310158">
    <property type="component" value="Unassembled WGS sequence"/>
</dbReference>
<sequence>MSALRSIRQLTASTSRALAIRSPLATATRTRLPALAVAARVAAPVPTVRAFSVSTRRFGEGSSDVALSQKLGEEMQYEKEVDVEGEPEFLKEFKKTGVWTIEDISGNDEVALSRKFGNEDIRLIFSIADIQNAEEADMEQEESEAGATEEEELNTSYPLRCSFSITKVPSTIAFPSAPGALTIDAMCQEGTFIVDNISFYTDGKLATELTADADWKRRGLYIGPQFDTLDVGVQDEFDKFLQERGINESLAFFVPEYAEHKEQKEYVKWLGNVKSFIDA</sequence>
<dbReference type="SUPFAM" id="SSF54529">
    <property type="entry name" value="Mitochondrial glycoprotein MAM33-like"/>
    <property type="match status" value="1"/>
</dbReference>
<dbReference type="Gene3D" id="3.10.280.10">
    <property type="entry name" value="Mitochondrial glycoprotein"/>
    <property type="match status" value="1"/>
</dbReference>
<reference evidence="1 2" key="1">
    <citation type="submission" date="2019-02" db="EMBL/GenBank/DDBJ databases">
        <title>Genome sequencing of the rare red list fungi Bondarzewia mesenterica.</title>
        <authorList>
            <person name="Buettner E."/>
            <person name="Kellner H."/>
        </authorList>
    </citation>
    <scope>NUCLEOTIDE SEQUENCE [LARGE SCALE GENOMIC DNA]</scope>
    <source>
        <strain evidence="1 2">DSM 108281</strain>
    </source>
</reference>
<dbReference type="Pfam" id="PF02330">
    <property type="entry name" value="MAM33"/>
    <property type="match status" value="1"/>
</dbReference>
<dbReference type="AlphaFoldDB" id="A0A4S4LRI4"/>
<evidence type="ECO:0000313" key="1">
    <source>
        <dbReference type="EMBL" id="THH14248.1"/>
    </source>
</evidence>
<organism evidence="1 2">
    <name type="scientific">Bondarzewia mesenterica</name>
    <dbReference type="NCBI Taxonomy" id="1095465"/>
    <lineage>
        <taxon>Eukaryota</taxon>
        <taxon>Fungi</taxon>
        <taxon>Dikarya</taxon>
        <taxon>Basidiomycota</taxon>
        <taxon>Agaricomycotina</taxon>
        <taxon>Agaricomycetes</taxon>
        <taxon>Russulales</taxon>
        <taxon>Bondarzewiaceae</taxon>
        <taxon>Bondarzewia</taxon>
    </lineage>
</organism>
<dbReference type="InterPro" id="IPR003428">
    <property type="entry name" value="MAM33"/>
</dbReference>
<dbReference type="GO" id="GO:0042256">
    <property type="term" value="P:cytosolic ribosome assembly"/>
    <property type="evidence" value="ECO:0007669"/>
    <property type="project" value="TreeGrafter"/>
</dbReference>
<evidence type="ECO:0008006" key="3">
    <source>
        <dbReference type="Google" id="ProtNLM"/>
    </source>
</evidence>